<dbReference type="InterPro" id="IPR051223">
    <property type="entry name" value="Polycystin"/>
</dbReference>
<gene>
    <name evidence="4" type="primary">LOC101864095</name>
</gene>
<proteinExistence type="predicted"/>
<dbReference type="PANTHER" id="PTHR10877">
    <property type="entry name" value="POLYCYSTIN FAMILY MEMBER"/>
    <property type="match status" value="1"/>
</dbReference>
<keyword evidence="2" id="KW-0812">Transmembrane</keyword>
<keyword evidence="2" id="KW-1133">Transmembrane helix</keyword>
<feature type="compositionally biased region" description="Low complexity" evidence="1">
    <location>
        <begin position="167"/>
        <end position="185"/>
    </location>
</feature>
<protein>
    <submittedName>
        <fullName evidence="4">Uncharacterized protein LOC101864095</fullName>
    </submittedName>
</protein>
<feature type="region of interest" description="Disordered" evidence="1">
    <location>
        <begin position="166"/>
        <end position="194"/>
    </location>
</feature>
<feature type="region of interest" description="Disordered" evidence="1">
    <location>
        <begin position="261"/>
        <end position="315"/>
    </location>
</feature>
<feature type="transmembrane region" description="Helical" evidence="2">
    <location>
        <begin position="514"/>
        <end position="541"/>
    </location>
</feature>
<name>A0ABM1AA58_APLCA</name>
<feature type="compositionally biased region" description="Polar residues" evidence="1">
    <location>
        <begin position="294"/>
        <end position="303"/>
    </location>
</feature>
<feature type="transmembrane region" description="Helical" evidence="2">
    <location>
        <begin position="127"/>
        <end position="148"/>
    </location>
</feature>
<reference evidence="4" key="1">
    <citation type="submission" date="2025-08" db="UniProtKB">
        <authorList>
            <consortium name="RefSeq"/>
        </authorList>
    </citation>
    <scope>IDENTIFICATION</scope>
</reference>
<organism evidence="3 4">
    <name type="scientific">Aplysia californica</name>
    <name type="common">California sea hare</name>
    <dbReference type="NCBI Taxonomy" id="6500"/>
    <lineage>
        <taxon>Eukaryota</taxon>
        <taxon>Metazoa</taxon>
        <taxon>Spiralia</taxon>
        <taxon>Lophotrochozoa</taxon>
        <taxon>Mollusca</taxon>
        <taxon>Gastropoda</taxon>
        <taxon>Heterobranchia</taxon>
        <taxon>Euthyneura</taxon>
        <taxon>Tectipleura</taxon>
        <taxon>Aplysiida</taxon>
        <taxon>Aplysioidea</taxon>
        <taxon>Aplysiidae</taxon>
        <taxon>Aplysia</taxon>
    </lineage>
</organism>
<feature type="compositionally biased region" description="Polar residues" evidence="1">
    <location>
        <begin position="261"/>
        <end position="279"/>
    </location>
</feature>
<keyword evidence="2" id="KW-0472">Membrane</keyword>
<sequence>MRILVFLDRYAFVCNNWLSPTRGDGKTTRHIPVLDTSLADGGSLFDILSKRKLYNDHLWLSVAKRPTYSVFSRVQRFLCAVALLYLAMITNAMFYQTEQEDGGNSSSSDVQNSGLQIGIVRVTYRTVYVGIFSSIIIVIPGFLMTCMFRNRKLKLSPSQKLGVRAQSSKCATSTSSSSPSHTGVSEPRLGPNRTQLNEAEVNYAFVEDEDGSNMVTNDSKKNDLKELFRRLDANTEGAADIFECSKIGSKEGLGTEFDQQNVEGRDSSANVSSRTSSGKIRTPTDIQCAEHESLASSDLSRASTGKVPTPVDDRESVASSCVSRISTVTGVVENDYKPRHVTAKYSSLKEPPTPVMAELTAHSLPGQEKCDLSRVPTFTSTGFMSLYELAPSNCSGTSQNYSPKYVPKTDAGGVKGDVPSPAHYSLKSNVKSVVHYSDTIETFDVIRHQQLVHRKKYEVKTEDEESMKIKGPSCLLPWWSAIVGYCIVFLSIATSASFTFFYSLEWGGETSLQWMASLFFSATTGTLLLEPLKIVLVALLLTCLLRDSAQNELAEIAPVTSDCDVVAPEHLQAQWRPLLSETEATEAETEKSSKDIEKERKQLKLR</sequence>
<feature type="transmembrane region" description="Helical" evidence="2">
    <location>
        <begin position="74"/>
        <end position="95"/>
    </location>
</feature>
<accession>A0ABM1AA58</accession>
<feature type="compositionally biased region" description="Basic and acidic residues" evidence="1">
    <location>
        <begin position="588"/>
        <end position="606"/>
    </location>
</feature>
<evidence type="ECO:0000256" key="1">
    <source>
        <dbReference type="SAM" id="MobiDB-lite"/>
    </source>
</evidence>
<dbReference type="GeneID" id="101864095"/>
<keyword evidence="3" id="KW-1185">Reference proteome</keyword>
<evidence type="ECO:0000313" key="3">
    <source>
        <dbReference type="Proteomes" id="UP000694888"/>
    </source>
</evidence>
<dbReference type="PANTHER" id="PTHR10877:SF194">
    <property type="entry name" value="LOCATION OF VULVA DEFECTIVE 1"/>
    <property type="match status" value="1"/>
</dbReference>
<evidence type="ECO:0000256" key="2">
    <source>
        <dbReference type="SAM" id="Phobius"/>
    </source>
</evidence>
<feature type="non-terminal residue" evidence="4">
    <location>
        <position position="606"/>
    </location>
</feature>
<feature type="transmembrane region" description="Helical" evidence="2">
    <location>
        <begin position="476"/>
        <end position="502"/>
    </location>
</feature>
<dbReference type="RefSeq" id="XP_012943769.1">
    <property type="nucleotide sequence ID" value="XM_013088315.1"/>
</dbReference>
<evidence type="ECO:0000313" key="4">
    <source>
        <dbReference type="RefSeq" id="XP_012943769.1"/>
    </source>
</evidence>
<dbReference type="Proteomes" id="UP000694888">
    <property type="component" value="Unplaced"/>
</dbReference>
<feature type="region of interest" description="Disordered" evidence="1">
    <location>
        <begin position="583"/>
        <end position="606"/>
    </location>
</feature>